<comment type="caution">
    <text evidence="2">The sequence shown here is derived from an EMBL/GenBank/DDBJ whole genome shotgun (WGS) entry which is preliminary data.</text>
</comment>
<evidence type="ECO:0000313" key="2">
    <source>
        <dbReference type="EMBL" id="GCC30516.1"/>
    </source>
</evidence>
<feature type="region of interest" description="Disordered" evidence="1">
    <location>
        <begin position="1"/>
        <end position="20"/>
    </location>
</feature>
<accession>A0A401SJC4</accession>
<protein>
    <submittedName>
        <fullName evidence="2">Uncharacterized protein</fullName>
    </submittedName>
</protein>
<sequence length="77" mass="8295">MRDARHAGNRTCALPGVPAPLREHARRPNMRNARGAGFRACVLSSMPAPALEHALCPGYAIHHLVKRSVLAQAQSFG</sequence>
<dbReference type="Proteomes" id="UP000287033">
    <property type="component" value="Unassembled WGS sequence"/>
</dbReference>
<proteinExistence type="predicted"/>
<evidence type="ECO:0000313" key="3">
    <source>
        <dbReference type="Proteomes" id="UP000287033"/>
    </source>
</evidence>
<evidence type="ECO:0000256" key="1">
    <source>
        <dbReference type="SAM" id="MobiDB-lite"/>
    </source>
</evidence>
<dbReference type="EMBL" id="BEZZ01000307">
    <property type="protein sequence ID" value="GCC30516.1"/>
    <property type="molecule type" value="Genomic_DNA"/>
</dbReference>
<keyword evidence="3" id="KW-1185">Reference proteome</keyword>
<gene>
    <name evidence="2" type="ORF">chiPu_0008967</name>
</gene>
<dbReference type="AlphaFoldDB" id="A0A401SJC4"/>
<reference evidence="2 3" key="1">
    <citation type="journal article" date="2018" name="Nat. Ecol. Evol.">
        <title>Shark genomes provide insights into elasmobranch evolution and the origin of vertebrates.</title>
        <authorList>
            <person name="Hara Y"/>
            <person name="Yamaguchi K"/>
            <person name="Onimaru K"/>
            <person name="Kadota M"/>
            <person name="Koyanagi M"/>
            <person name="Keeley SD"/>
            <person name="Tatsumi K"/>
            <person name="Tanaka K"/>
            <person name="Motone F"/>
            <person name="Kageyama Y"/>
            <person name="Nozu R"/>
            <person name="Adachi N"/>
            <person name="Nishimura O"/>
            <person name="Nakagawa R"/>
            <person name="Tanegashima C"/>
            <person name="Kiyatake I"/>
            <person name="Matsumoto R"/>
            <person name="Murakumo K"/>
            <person name="Nishida K"/>
            <person name="Terakita A"/>
            <person name="Kuratani S"/>
            <person name="Sato K"/>
            <person name="Hyodo S Kuraku.S."/>
        </authorList>
    </citation>
    <scope>NUCLEOTIDE SEQUENCE [LARGE SCALE GENOMIC DNA]</scope>
</reference>
<name>A0A401SJC4_CHIPU</name>
<organism evidence="2 3">
    <name type="scientific">Chiloscyllium punctatum</name>
    <name type="common">Brownbanded bambooshark</name>
    <name type="synonym">Hemiscyllium punctatum</name>
    <dbReference type="NCBI Taxonomy" id="137246"/>
    <lineage>
        <taxon>Eukaryota</taxon>
        <taxon>Metazoa</taxon>
        <taxon>Chordata</taxon>
        <taxon>Craniata</taxon>
        <taxon>Vertebrata</taxon>
        <taxon>Chondrichthyes</taxon>
        <taxon>Elasmobranchii</taxon>
        <taxon>Galeomorphii</taxon>
        <taxon>Galeoidea</taxon>
        <taxon>Orectolobiformes</taxon>
        <taxon>Hemiscylliidae</taxon>
        <taxon>Chiloscyllium</taxon>
    </lineage>
</organism>